<dbReference type="RefSeq" id="WP_159481246.1">
    <property type="nucleotide sequence ID" value="NZ_BAAATH010000023.1"/>
</dbReference>
<dbReference type="Proteomes" id="UP000435837">
    <property type="component" value="Unassembled WGS sequence"/>
</dbReference>
<dbReference type="Proteomes" id="UP001432292">
    <property type="component" value="Chromosome"/>
</dbReference>
<protein>
    <submittedName>
        <fullName evidence="3">Phospholipase</fullName>
    </submittedName>
</protein>
<dbReference type="Pfam" id="PF09056">
    <property type="entry name" value="Phospholip_A2_3"/>
    <property type="match status" value="1"/>
</dbReference>
<evidence type="ECO:0000313" key="4">
    <source>
        <dbReference type="Proteomes" id="UP000435837"/>
    </source>
</evidence>
<gene>
    <name evidence="3" type="ORF">OG727_23265</name>
    <name evidence="2" type="ORF">Scani_66380</name>
</gene>
<feature type="signal peptide" evidence="1">
    <location>
        <begin position="1"/>
        <end position="27"/>
    </location>
</feature>
<organism evidence="2 4">
    <name type="scientific">Streptomyces caniferus</name>
    <dbReference type="NCBI Taxonomy" id="285557"/>
    <lineage>
        <taxon>Bacteria</taxon>
        <taxon>Bacillati</taxon>
        <taxon>Actinomycetota</taxon>
        <taxon>Actinomycetes</taxon>
        <taxon>Kitasatosporales</taxon>
        <taxon>Streptomycetaceae</taxon>
        <taxon>Streptomyces</taxon>
    </lineage>
</organism>
<dbReference type="Gene3D" id="1.20.90.10">
    <property type="entry name" value="Phospholipase A2 domain"/>
    <property type="match status" value="1"/>
</dbReference>
<reference evidence="2 4" key="1">
    <citation type="submission" date="2019-12" db="EMBL/GenBank/DDBJ databases">
        <title>Whole genome shotgun sequence of Streptomyces caniferus NBRC 15389.</title>
        <authorList>
            <person name="Ichikawa N."/>
            <person name="Kimura A."/>
            <person name="Kitahashi Y."/>
            <person name="Komaki H."/>
            <person name="Tamura T."/>
        </authorList>
    </citation>
    <scope>NUCLEOTIDE SEQUENCE [LARGE SCALE GENOMIC DNA]</scope>
    <source>
        <strain evidence="2 4">NBRC 15389</strain>
    </source>
</reference>
<dbReference type="GO" id="GO:0004623">
    <property type="term" value="F:phospholipase A2 activity"/>
    <property type="evidence" value="ECO:0007669"/>
    <property type="project" value="InterPro"/>
</dbReference>
<accession>A0A640SH98</accession>
<dbReference type="GeneID" id="96636120"/>
<dbReference type="OrthoDB" id="290927at2"/>
<dbReference type="EMBL" id="CP108473">
    <property type="protein sequence ID" value="WUS24963.1"/>
    <property type="molecule type" value="Genomic_DNA"/>
</dbReference>
<name>A0A640SH98_9ACTN</name>
<evidence type="ECO:0000256" key="1">
    <source>
        <dbReference type="SAM" id="SignalP"/>
    </source>
</evidence>
<dbReference type="GO" id="GO:0050482">
    <property type="term" value="P:arachidonate secretion"/>
    <property type="evidence" value="ECO:0007669"/>
    <property type="project" value="InterPro"/>
</dbReference>
<keyword evidence="1" id="KW-0732">Signal</keyword>
<dbReference type="EMBL" id="BLIN01000005">
    <property type="protein sequence ID" value="GFE10370.1"/>
    <property type="molecule type" value="Genomic_DNA"/>
</dbReference>
<keyword evidence="5" id="KW-1185">Reference proteome</keyword>
<dbReference type="InterPro" id="IPR036444">
    <property type="entry name" value="PLipase_A2_dom_sf"/>
</dbReference>
<evidence type="ECO:0000313" key="2">
    <source>
        <dbReference type="EMBL" id="GFE10370.1"/>
    </source>
</evidence>
<proteinExistence type="predicted"/>
<dbReference type="SUPFAM" id="SSF48619">
    <property type="entry name" value="Phospholipase A2, PLA2"/>
    <property type="match status" value="1"/>
</dbReference>
<evidence type="ECO:0000313" key="3">
    <source>
        <dbReference type="EMBL" id="WUS24963.1"/>
    </source>
</evidence>
<dbReference type="InterPro" id="IPR015141">
    <property type="entry name" value="PLipase_A2_prok/fun"/>
</dbReference>
<feature type="chain" id="PRO_5024853242" evidence="1">
    <location>
        <begin position="28"/>
        <end position="193"/>
    </location>
</feature>
<dbReference type="GO" id="GO:0006644">
    <property type="term" value="P:phospholipid metabolic process"/>
    <property type="evidence" value="ECO:0007669"/>
    <property type="project" value="InterPro"/>
</dbReference>
<sequence>MNTIRTSFGGVVLAGVLALGTAAPALAAAPAEAVTTGPSSVAQQASAADVAGPAVGGAYRLKKLKSLTSKGQASQDAWFKYLGLYRSGSNYFRFNWSTNGCNSSPEKLPGGYDFTYSCHRHDFGYRNYKTIVGKTAWRRDHKKRIDDVFLQDMRKACQYKPWADPLTPALRKKMKAACLKTADKYYAAVRVAG</sequence>
<dbReference type="AlphaFoldDB" id="A0A640SH98"/>
<reference evidence="3" key="2">
    <citation type="submission" date="2022-10" db="EMBL/GenBank/DDBJ databases">
        <title>The complete genomes of actinobacterial strains from the NBC collection.</title>
        <authorList>
            <person name="Joergensen T.S."/>
            <person name="Alvarez Arevalo M."/>
            <person name="Sterndorff E.B."/>
            <person name="Faurdal D."/>
            <person name="Vuksanovic O."/>
            <person name="Mourched A.-S."/>
            <person name="Charusanti P."/>
            <person name="Shaw S."/>
            <person name="Blin K."/>
            <person name="Weber T."/>
        </authorList>
    </citation>
    <scope>NUCLEOTIDE SEQUENCE</scope>
    <source>
        <strain evidence="3">NBC_01256</strain>
    </source>
</reference>
<evidence type="ECO:0000313" key="5">
    <source>
        <dbReference type="Proteomes" id="UP001432292"/>
    </source>
</evidence>